<gene>
    <name evidence="3" type="ORF">PGLA2088_LOCUS29153</name>
</gene>
<reference evidence="3" key="1">
    <citation type="submission" date="2021-02" db="EMBL/GenBank/DDBJ databases">
        <authorList>
            <person name="Dougan E. K."/>
            <person name="Rhodes N."/>
            <person name="Thang M."/>
            <person name="Chan C."/>
        </authorList>
    </citation>
    <scope>NUCLEOTIDE SEQUENCE</scope>
</reference>
<feature type="signal peptide" evidence="1">
    <location>
        <begin position="1"/>
        <end position="33"/>
    </location>
</feature>
<evidence type="ECO:0000313" key="3">
    <source>
        <dbReference type="EMBL" id="CAE8695027.1"/>
    </source>
</evidence>
<name>A0A813K810_POLGL</name>
<feature type="chain" id="PRO_5032469832" description="S1 motif domain-containing protein" evidence="1">
    <location>
        <begin position="34"/>
        <end position="469"/>
    </location>
</feature>
<evidence type="ECO:0000256" key="1">
    <source>
        <dbReference type="SAM" id="SignalP"/>
    </source>
</evidence>
<dbReference type="GO" id="GO:0003676">
    <property type="term" value="F:nucleic acid binding"/>
    <property type="evidence" value="ECO:0007669"/>
    <property type="project" value="InterPro"/>
</dbReference>
<keyword evidence="1" id="KW-0732">Signal</keyword>
<dbReference type="AlphaFoldDB" id="A0A813K810"/>
<organism evidence="3 4">
    <name type="scientific">Polarella glacialis</name>
    <name type="common">Dinoflagellate</name>
    <dbReference type="NCBI Taxonomy" id="89957"/>
    <lineage>
        <taxon>Eukaryota</taxon>
        <taxon>Sar</taxon>
        <taxon>Alveolata</taxon>
        <taxon>Dinophyceae</taxon>
        <taxon>Suessiales</taxon>
        <taxon>Suessiaceae</taxon>
        <taxon>Polarella</taxon>
    </lineage>
</organism>
<dbReference type="EMBL" id="CAJNNW010028182">
    <property type="protein sequence ID" value="CAE8695027.1"/>
    <property type="molecule type" value="Genomic_DNA"/>
</dbReference>
<dbReference type="Proteomes" id="UP000626109">
    <property type="component" value="Unassembled WGS sequence"/>
</dbReference>
<dbReference type="Gene3D" id="2.40.50.140">
    <property type="entry name" value="Nucleic acid-binding proteins"/>
    <property type="match status" value="1"/>
</dbReference>
<comment type="caution">
    <text evidence="3">The sequence shown here is derived from an EMBL/GenBank/DDBJ whole genome shotgun (WGS) entry which is preliminary data.</text>
</comment>
<evidence type="ECO:0000313" key="4">
    <source>
        <dbReference type="Proteomes" id="UP000626109"/>
    </source>
</evidence>
<dbReference type="InterPro" id="IPR012340">
    <property type="entry name" value="NA-bd_OB-fold"/>
</dbReference>
<dbReference type="PROSITE" id="PS50126">
    <property type="entry name" value="S1"/>
    <property type="match status" value="1"/>
</dbReference>
<dbReference type="InterPro" id="IPR003029">
    <property type="entry name" value="S1_domain"/>
</dbReference>
<sequence length="469" mass="51709">MWSGRRCPTGRRRGESRCCCLLLLLCLGRLALRWQQSLVVFSTRFSFRQNWSPSQQQQQQRQQLGRELHGRTALFGRSKKKESEVSQGLRRPLSELVPGDNVSGLVTGSNETGVFIDVGAEVEGFLARGLWMGSAPPEQQFERGQQLNATVLRATHGQLHLRFSQDLSRRCYTCFSTVPDDVSMFGPEGHCSQCLHPWRLGRGIPPFFELDGKPFHCMVGPVPTTTQEKMRQLAQKGNSFWDKWNRASSRPEQKGRLHAIGISLSSHLHFKGTGNLMEDAQEILLSMLDSPLVGMLNSSSQDKTSPLYPTYVPQALPSAESGVAVLDVDGGVLNAYVGQGYMAVRANVTDKHGPPVPVAKLLGLRSCKQTCLVCRMRGCGACEDCCVHVDNDDSASLLLGLQDESPNVDEMAFFVMGDKAFPLAGGRAFLFDGKAVPHGVWCMHGEYTGMAFVKKMPHAKKRSPGSRPS</sequence>
<feature type="domain" description="S1 motif" evidence="2">
    <location>
        <begin position="99"/>
        <end position="170"/>
    </location>
</feature>
<evidence type="ECO:0000259" key="2">
    <source>
        <dbReference type="PROSITE" id="PS50126"/>
    </source>
</evidence>
<proteinExistence type="predicted"/>
<protein>
    <recommendedName>
        <fullName evidence="2">S1 motif domain-containing protein</fullName>
    </recommendedName>
</protein>
<dbReference type="SUPFAM" id="SSF50249">
    <property type="entry name" value="Nucleic acid-binding proteins"/>
    <property type="match status" value="1"/>
</dbReference>
<accession>A0A813K810</accession>